<feature type="domain" description="EAL" evidence="1">
    <location>
        <begin position="13"/>
        <end position="260"/>
    </location>
</feature>
<dbReference type="Pfam" id="PF00563">
    <property type="entry name" value="EAL"/>
    <property type="match status" value="1"/>
</dbReference>
<accession>A0ABT5J0X0</accession>
<dbReference type="SMART" id="SM00052">
    <property type="entry name" value="EAL"/>
    <property type="match status" value="1"/>
</dbReference>
<dbReference type="PANTHER" id="PTHR33121:SF15">
    <property type="entry name" value="BLUE LIGHT- AND TEMPERATURE-REGULATED ANTIREPRESSOR BLUF"/>
    <property type="match status" value="1"/>
</dbReference>
<gene>
    <name evidence="2" type="ORF">PQU95_09695</name>
</gene>
<evidence type="ECO:0000313" key="3">
    <source>
        <dbReference type="Proteomes" id="UP001219956"/>
    </source>
</evidence>
<evidence type="ECO:0000313" key="2">
    <source>
        <dbReference type="EMBL" id="MDC7717484.1"/>
    </source>
</evidence>
<name>A0ABT5J0X0_9NEIS</name>
<dbReference type="EMBL" id="JAQQLF010000010">
    <property type="protein sequence ID" value="MDC7717484.1"/>
    <property type="molecule type" value="Genomic_DNA"/>
</dbReference>
<sequence>MPLIPINADSEPAVPPCGDCRNGEALDFTFSYAFQPIIDLRAGSIFAHEALVRGPAGEGALSVLARVNDANRYRFDQACRVKAIEVAARLGMRSKLSINFLPNAIYRPEVCIRTTLQAARQFGFPVEQIIFETVESERIDDGNWLAKVFSAYQRIGFMTAIDDFGAGYAGLNLLAAFQPDIVKLDMALVRGIEQKKAARVIVAGVARMCDQLGIRVIAEGVETREELACLQDIGVHLVQGYLFGKPQFEQCVADISQIWPQA</sequence>
<dbReference type="SUPFAM" id="SSF141868">
    <property type="entry name" value="EAL domain-like"/>
    <property type="match status" value="1"/>
</dbReference>
<protein>
    <submittedName>
        <fullName evidence="2">EAL domain-containing protein</fullName>
    </submittedName>
</protein>
<dbReference type="Proteomes" id="UP001219956">
    <property type="component" value="Unassembled WGS sequence"/>
</dbReference>
<comment type="caution">
    <text evidence="2">The sequence shown here is derived from an EMBL/GenBank/DDBJ whole genome shotgun (WGS) entry which is preliminary data.</text>
</comment>
<dbReference type="InterPro" id="IPR035919">
    <property type="entry name" value="EAL_sf"/>
</dbReference>
<evidence type="ECO:0000259" key="1">
    <source>
        <dbReference type="PROSITE" id="PS50883"/>
    </source>
</evidence>
<dbReference type="InterPro" id="IPR001633">
    <property type="entry name" value="EAL_dom"/>
</dbReference>
<dbReference type="RefSeq" id="WP_272751797.1">
    <property type="nucleotide sequence ID" value="NZ_JAQQLF010000010.1"/>
</dbReference>
<dbReference type="PANTHER" id="PTHR33121">
    <property type="entry name" value="CYCLIC DI-GMP PHOSPHODIESTERASE PDEF"/>
    <property type="match status" value="1"/>
</dbReference>
<dbReference type="InterPro" id="IPR050706">
    <property type="entry name" value="Cyclic-di-GMP_PDE-like"/>
</dbReference>
<organism evidence="2 3">
    <name type="scientific">Vogesella aquatica</name>
    <dbReference type="NCBI Taxonomy" id="2984206"/>
    <lineage>
        <taxon>Bacteria</taxon>
        <taxon>Pseudomonadati</taxon>
        <taxon>Pseudomonadota</taxon>
        <taxon>Betaproteobacteria</taxon>
        <taxon>Neisseriales</taxon>
        <taxon>Chromobacteriaceae</taxon>
        <taxon>Vogesella</taxon>
    </lineage>
</organism>
<proteinExistence type="predicted"/>
<dbReference type="Gene3D" id="3.20.20.450">
    <property type="entry name" value="EAL domain"/>
    <property type="match status" value="1"/>
</dbReference>
<reference evidence="2 3" key="1">
    <citation type="submission" date="2023-01" db="EMBL/GenBank/DDBJ databases">
        <title>Novel species of the genus Vogesella isolated from rivers.</title>
        <authorList>
            <person name="Lu H."/>
        </authorList>
    </citation>
    <scope>NUCLEOTIDE SEQUENCE [LARGE SCALE GENOMIC DNA]</scope>
    <source>
        <strain evidence="2 3">DC21W</strain>
    </source>
</reference>
<dbReference type="PROSITE" id="PS50883">
    <property type="entry name" value="EAL"/>
    <property type="match status" value="1"/>
</dbReference>
<keyword evidence="3" id="KW-1185">Reference proteome</keyword>
<dbReference type="CDD" id="cd01948">
    <property type="entry name" value="EAL"/>
    <property type="match status" value="1"/>
</dbReference>